<dbReference type="VEuPathDB" id="AmoebaDB:EIN_399470"/>
<dbReference type="EMBL" id="KB206411">
    <property type="protein sequence ID" value="ELP91917.1"/>
    <property type="molecule type" value="Genomic_DNA"/>
</dbReference>
<evidence type="ECO:0000313" key="1">
    <source>
        <dbReference type="EMBL" id="ELP91917.1"/>
    </source>
</evidence>
<protein>
    <submittedName>
        <fullName evidence="1">Uncharacterized protein</fullName>
    </submittedName>
</protein>
<dbReference type="AlphaFoldDB" id="A0A0A1UA66"/>
<keyword evidence="2" id="KW-1185">Reference proteome</keyword>
<dbReference type="KEGG" id="eiv:EIN_399470"/>
<gene>
    <name evidence="1" type="ORF">EIN_399470</name>
</gene>
<reference evidence="1 2" key="1">
    <citation type="submission" date="2012-10" db="EMBL/GenBank/DDBJ databases">
        <authorList>
            <person name="Zafar N."/>
            <person name="Inman J."/>
            <person name="Hall N."/>
            <person name="Lorenzi H."/>
            <person name="Caler E."/>
        </authorList>
    </citation>
    <scope>NUCLEOTIDE SEQUENCE [LARGE SCALE GENOMIC DNA]</scope>
    <source>
        <strain evidence="1 2">IP1</strain>
    </source>
</reference>
<name>A0A0A1UA66_ENTIV</name>
<evidence type="ECO:0000313" key="2">
    <source>
        <dbReference type="Proteomes" id="UP000014680"/>
    </source>
</evidence>
<dbReference type="Proteomes" id="UP000014680">
    <property type="component" value="Unassembled WGS sequence"/>
</dbReference>
<dbReference type="OMA" id="GCFLWVL"/>
<proteinExistence type="predicted"/>
<accession>A0A0A1UA66</accession>
<dbReference type="OrthoDB" id="31616at2759"/>
<sequence length="353" mass="41342">MGVEAQQATKESHGFWALVQWIFSFICQKISNLIFGSMLQADAIDSTIMIFDDEDILDINNVPKNLNKFLNYMDHNELVNQILKYKVKKGHNAGYTIQQILTSKSLDKVIFDFDTSDYYVHKMYVFNEQKDSKNLLCQLFLHVNGKFNVFNSKKIIAAGYLQPSMDEGTEFMKKKLGKTELDLTVIDWLRLQDYRIRPQKGALVLPGQIHPGLGIGHEIDEMLMEFVKQKGRDGIMNTPEHWHNAFMYYSSSHFHFLNPAFEGFFRSINESVRKDIEKYRLSSVAWAIAQGKLRYRVTGEQIKWINLEQVCPLSKKMINYFSEEYQSIVMRYYHPKDYYIDWDEEVLNEAKVA</sequence>
<dbReference type="GeneID" id="14890868"/>
<organism evidence="1 2">
    <name type="scientific">Entamoeba invadens IP1</name>
    <dbReference type="NCBI Taxonomy" id="370355"/>
    <lineage>
        <taxon>Eukaryota</taxon>
        <taxon>Amoebozoa</taxon>
        <taxon>Evosea</taxon>
        <taxon>Archamoebae</taxon>
        <taxon>Mastigamoebida</taxon>
        <taxon>Entamoebidae</taxon>
        <taxon>Entamoeba</taxon>
    </lineage>
</organism>
<dbReference type="RefSeq" id="XP_004258688.1">
    <property type="nucleotide sequence ID" value="XM_004258640.1"/>
</dbReference>